<feature type="compositionally biased region" description="Low complexity" evidence="6">
    <location>
        <begin position="420"/>
        <end position="434"/>
    </location>
</feature>
<dbReference type="GO" id="GO:0005886">
    <property type="term" value="C:plasma membrane"/>
    <property type="evidence" value="ECO:0007669"/>
    <property type="project" value="UniProtKB-SubCell"/>
</dbReference>
<dbReference type="InterPro" id="IPR011701">
    <property type="entry name" value="MFS"/>
</dbReference>
<evidence type="ECO:0000256" key="4">
    <source>
        <dbReference type="ARBA" id="ARBA00022989"/>
    </source>
</evidence>
<dbReference type="EMBL" id="JAAGLU010000009">
    <property type="protein sequence ID" value="NEC86719.1"/>
    <property type="molecule type" value="Genomic_DNA"/>
</dbReference>
<dbReference type="PANTHER" id="PTHR23513">
    <property type="entry name" value="INTEGRAL MEMBRANE EFFLUX PROTEIN-RELATED"/>
    <property type="match status" value="1"/>
</dbReference>
<protein>
    <submittedName>
        <fullName evidence="8">MFS transporter</fullName>
    </submittedName>
</protein>
<dbReference type="InterPro" id="IPR036259">
    <property type="entry name" value="MFS_trans_sf"/>
</dbReference>
<dbReference type="Pfam" id="PF07690">
    <property type="entry name" value="MFS_1"/>
    <property type="match status" value="1"/>
</dbReference>
<keyword evidence="5 7" id="KW-0472">Membrane</keyword>
<comment type="subcellular location">
    <subcellularLocation>
        <location evidence="1">Cell membrane</location>
        <topology evidence="1">Multi-pass membrane protein</topology>
    </subcellularLocation>
</comment>
<feature type="transmembrane region" description="Helical" evidence="7">
    <location>
        <begin position="387"/>
        <end position="407"/>
    </location>
</feature>
<comment type="caution">
    <text evidence="8">The sequence shown here is derived from an EMBL/GenBank/DDBJ whole genome shotgun (WGS) entry which is preliminary data.</text>
</comment>
<accession>A0A6B3BQV1</accession>
<proteinExistence type="predicted"/>
<feature type="region of interest" description="Disordered" evidence="6">
    <location>
        <begin position="414"/>
        <end position="434"/>
    </location>
</feature>
<feature type="transmembrane region" description="Helical" evidence="7">
    <location>
        <begin position="318"/>
        <end position="340"/>
    </location>
</feature>
<reference evidence="8" key="1">
    <citation type="submission" date="2020-01" db="EMBL/GenBank/DDBJ databases">
        <title>Insect and environment-associated Actinomycetes.</title>
        <authorList>
            <person name="Currrie C."/>
            <person name="Chevrette M."/>
            <person name="Carlson C."/>
            <person name="Stubbendieck R."/>
            <person name="Wendt-Pienkowski E."/>
        </authorList>
    </citation>
    <scope>NUCLEOTIDE SEQUENCE</scope>
    <source>
        <strain evidence="8">SID12501</strain>
    </source>
</reference>
<dbReference type="AlphaFoldDB" id="A0A6B3BQV1"/>
<feature type="transmembrane region" description="Helical" evidence="7">
    <location>
        <begin position="361"/>
        <end position="381"/>
    </location>
</feature>
<keyword evidence="4 7" id="KW-1133">Transmembrane helix</keyword>
<feature type="transmembrane region" description="Helical" evidence="7">
    <location>
        <begin position="166"/>
        <end position="191"/>
    </location>
</feature>
<dbReference type="RefSeq" id="WP_164314179.1">
    <property type="nucleotide sequence ID" value="NZ_JAAGLU010000009.1"/>
</dbReference>
<evidence type="ECO:0000256" key="2">
    <source>
        <dbReference type="ARBA" id="ARBA00022475"/>
    </source>
</evidence>
<keyword evidence="3 7" id="KW-0812">Transmembrane</keyword>
<dbReference type="Gene3D" id="1.20.1250.20">
    <property type="entry name" value="MFS general substrate transporter like domains"/>
    <property type="match status" value="1"/>
</dbReference>
<name>A0A6B3BQV1_9ACTN</name>
<evidence type="ECO:0000256" key="5">
    <source>
        <dbReference type="ARBA" id="ARBA00023136"/>
    </source>
</evidence>
<keyword evidence="2" id="KW-1003">Cell membrane</keyword>
<dbReference type="CDD" id="cd06173">
    <property type="entry name" value="MFS_MefA_like"/>
    <property type="match status" value="1"/>
</dbReference>
<organism evidence="8">
    <name type="scientific">Streptomyces sp. SID12501</name>
    <dbReference type="NCBI Taxonomy" id="2706042"/>
    <lineage>
        <taxon>Bacteria</taxon>
        <taxon>Bacillati</taxon>
        <taxon>Actinomycetota</taxon>
        <taxon>Actinomycetes</taxon>
        <taxon>Kitasatosporales</taxon>
        <taxon>Streptomycetaceae</taxon>
        <taxon>Streptomyces</taxon>
    </lineage>
</organism>
<evidence type="ECO:0000256" key="1">
    <source>
        <dbReference type="ARBA" id="ARBA00004651"/>
    </source>
</evidence>
<dbReference type="SUPFAM" id="SSF103473">
    <property type="entry name" value="MFS general substrate transporter"/>
    <property type="match status" value="1"/>
</dbReference>
<feature type="transmembrane region" description="Helical" evidence="7">
    <location>
        <begin position="262"/>
        <end position="283"/>
    </location>
</feature>
<dbReference type="PANTHER" id="PTHR23513:SF6">
    <property type="entry name" value="MAJOR FACILITATOR SUPERFAMILY ASSOCIATED DOMAIN-CONTAINING PROTEIN"/>
    <property type="match status" value="1"/>
</dbReference>
<evidence type="ECO:0000313" key="8">
    <source>
        <dbReference type="EMBL" id="NEC86719.1"/>
    </source>
</evidence>
<feature type="transmembrane region" description="Helical" evidence="7">
    <location>
        <begin position="228"/>
        <end position="250"/>
    </location>
</feature>
<sequence length="434" mass="45735">MTSPRFGGLWRDREFLKLWSGESVSQMGAQVTQLALPLAAVYQFEASSTQLGLLNAASFAPFLGATLFIGVWVDRRRRLPLMIWSNIGRGLLVGSVPLCAALDVLSIGYLYVTALLIGVLTVLFDVSYQSYLPSLIKREQLIEGNSKLQATSSIAQIGGPGLAGLLVGWLTAPVALLANAFSYVVSVAGLLTIRRPEPAPAVSEQRVSTGRSIAEGLRMVFRNASVRAIALEAGTYNLCWMSLQTVFVLYAARELDMGPATIGLILGVGAVGSLVGAVGAGWLKQRLGLGRAVIAELVLCCAAPLLVPLAPGRGLVSYGMYVLAFACCGIGSTMSTIHVVSLRQVITPDHLLGRVNAGCRFIAWGPLPLGALIGGYLGDVIGLRPTLYVTAFGFLFALLWVVFSPVARLKDFPAGPPQEPAAASGSRPGAGPPE</sequence>
<evidence type="ECO:0000256" key="3">
    <source>
        <dbReference type="ARBA" id="ARBA00022692"/>
    </source>
</evidence>
<dbReference type="GO" id="GO:0022857">
    <property type="term" value="F:transmembrane transporter activity"/>
    <property type="evidence" value="ECO:0007669"/>
    <property type="project" value="InterPro"/>
</dbReference>
<evidence type="ECO:0000256" key="6">
    <source>
        <dbReference type="SAM" id="MobiDB-lite"/>
    </source>
</evidence>
<feature type="transmembrane region" description="Helical" evidence="7">
    <location>
        <begin position="91"/>
        <end position="124"/>
    </location>
</feature>
<gene>
    <name evidence="8" type="ORF">G3I71_13015</name>
</gene>
<feature type="transmembrane region" description="Helical" evidence="7">
    <location>
        <begin position="292"/>
        <end position="312"/>
    </location>
</feature>
<evidence type="ECO:0000256" key="7">
    <source>
        <dbReference type="SAM" id="Phobius"/>
    </source>
</evidence>
<feature type="transmembrane region" description="Helical" evidence="7">
    <location>
        <begin position="51"/>
        <end position="71"/>
    </location>
</feature>